<dbReference type="Gene3D" id="2.170.130.10">
    <property type="entry name" value="TonB-dependent receptor, plug domain"/>
    <property type="match status" value="1"/>
</dbReference>
<gene>
    <name evidence="3" type="ORF">METZ01_LOCUS509670</name>
</gene>
<dbReference type="GO" id="GO:0015344">
    <property type="term" value="F:siderophore uptake transmembrane transporter activity"/>
    <property type="evidence" value="ECO:0007669"/>
    <property type="project" value="TreeGrafter"/>
</dbReference>
<dbReference type="GO" id="GO:0044718">
    <property type="term" value="P:siderophore transmembrane transport"/>
    <property type="evidence" value="ECO:0007669"/>
    <property type="project" value="TreeGrafter"/>
</dbReference>
<protein>
    <recommendedName>
        <fullName evidence="2">TonB-dependent receptor plug domain-containing protein</fullName>
    </recommendedName>
</protein>
<feature type="non-terminal residue" evidence="3">
    <location>
        <position position="1"/>
    </location>
</feature>
<name>A0A383EIY2_9ZZZZ</name>
<proteinExistence type="predicted"/>
<accession>A0A383EIY2</accession>
<dbReference type="PROSITE" id="PS52016">
    <property type="entry name" value="TONB_DEPENDENT_REC_3"/>
    <property type="match status" value="1"/>
</dbReference>
<dbReference type="InterPro" id="IPR039426">
    <property type="entry name" value="TonB-dep_rcpt-like"/>
</dbReference>
<evidence type="ECO:0000256" key="1">
    <source>
        <dbReference type="ARBA" id="ARBA00022729"/>
    </source>
</evidence>
<keyword evidence="1" id="KW-0732">Signal</keyword>
<dbReference type="PANTHER" id="PTHR30069:SF29">
    <property type="entry name" value="HEMOGLOBIN AND HEMOGLOBIN-HAPTOGLOBIN-BINDING PROTEIN 1-RELATED"/>
    <property type="match status" value="1"/>
</dbReference>
<dbReference type="PANTHER" id="PTHR30069">
    <property type="entry name" value="TONB-DEPENDENT OUTER MEMBRANE RECEPTOR"/>
    <property type="match status" value="1"/>
</dbReference>
<feature type="domain" description="TonB-dependent receptor plug" evidence="2">
    <location>
        <begin position="135"/>
        <end position="211"/>
    </location>
</feature>
<dbReference type="EMBL" id="UINC01226361">
    <property type="protein sequence ID" value="SVE56816.1"/>
    <property type="molecule type" value="Genomic_DNA"/>
</dbReference>
<organism evidence="3">
    <name type="scientific">marine metagenome</name>
    <dbReference type="NCBI Taxonomy" id="408172"/>
    <lineage>
        <taxon>unclassified sequences</taxon>
        <taxon>metagenomes</taxon>
        <taxon>ecological metagenomes</taxon>
    </lineage>
</organism>
<evidence type="ECO:0000259" key="2">
    <source>
        <dbReference type="Pfam" id="PF07715"/>
    </source>
</evidence>
<dbReference type="SUPFAM" id="SSF49464">
    <property type="entry name" value="Carboxypeptidase regulatory domain-like"/>
    <property type="match status" value="1"/>
</dbReference>
<sequence>QGGGRGNKPAICEVSGTIVDSESGKPIEYASVSVLRKDGGIETGGVTSSDGKFRIGEITPGNYTLKIEFMGYASQTISDIELSFRGTIKKDVGEIKLKLVLLEMESVNVVEDRPVFEFETDKMIYNTSDDIISDSGTAEDVLNKVPMVTVDQDGEVSLRGNSNVKILVNGRPNRTGAGLNDVDNIPASLIDKVEVITSPSAKYDPDGMAGIINIVMKKGKYEGLNGSIRV</sequence>
<dbReference type="AlphaFoldDB" id="A0A383EIY2"/>
<dbReference type="Pfam" id="PF07715">
    <property type="entry name" value="Plug"/>
    <property type="match status" value="1"/>
</dbReference>
<dbReference type="InterPro" id="IPR037066">
    <property type="entry name" value="Plug_dom_sf"/>
</dbReference>
<dbReference type="SUPFAM" id="SSF56935">
    <property type="entry name" value="Porins"/>
    <property type="match status" value="1"/>
</dbReference>
<evidence type="ECO:0000313" key="3">
    <source>
        <dbReference type="EMBL" id="SVE56816.1"/>
    </source>
</evidence>
<dbReference type="InterPro" id="IPR012910">
    <property type="entry name" value="Plug_dom"/>
</dbReference>
<dbReference type="Gene3D" id="2.60.40.1120">
    <property type="entry name" value="Carboxypeptidase-like, regulatory domain"/>
    <property type="match status" value="1"/>
</dbReference>
<reference evidence="3" key="1">
    <citation type="submission" date="2018-05" db="EMBL/GenBank/DDBJ databases">
        <authorList>
            <person name="Lanie J.A."/>
            <person name="Ng W.-L."/>
            <person name="Kazmierczak K.M."/>
            <person name="Andrzejewski T.M."/>
            <person name="Davidsen T.M."/>
            <person name="Wayne K.J."/>
            <person name="Tettelin H."/>
            <person name="Glass J.I."/>
            <person name="Rusch D."/>
            <person name="Podicherti R."/>
            <person name="Tsui H.-C.T."/>
            <person name="Winkler M.E."/>
        </authorList>
    </citation>
    <scope>NUCLEOTIDE SEQUENCE</scope>
</reference>
<dbReference type="Pfam" id="PF13620">
    <property type="entry name" value="CarboxypepD_reg"/>
    <property type="match status" value="1"/>
</dbReference>
<feature type="non-terminal residue" evidence="3">
    <location>
        <position position="230"/>
    </location>
</feature>
<dbReference type="InterPro" id="IPR008969">
    <property type="entry name" value="CarboxyPept-like_regulatory"/>
</dbReference>